<dbReference type="SUPFAM" id="SSF47616">
    <property type="entry name" value="GST C-terminal domain-like"/>
    <property type="match status" value="1"/>
</dbReference>
<evidence type="ECO:0000313" key="5">
    <source>
        <dbReference type="EMBL" id="KAF7681842.1"/>
    </source>
</evidence>
<feature type="region of interest" description="Disordered" evidence="1">
    <location>
        <begin position="804"/>
        <end position="859"/>
    </location>
</feature>
<dbReference type="InterPro" id="IPR010987">
    <property type="entry name" value="Glutathione-S-Trfase_C-like"/>
</dbReference>
<dbReference type="GeneID" id="62199043"/>
<keyword evidence="6" id="KW-1185">Reference proteome</keyword>
<feature type="region of interest" description="Disordered" evidence="1">
    <location>
        <begin position="767"/>
        <end position="788"/>
    </location>
</feature>
<dbReference type="Gene3D" id="3.40.30.10">
    <property type="entry name" value="Glutaredoxin"/>
    <property type="match status" value="1"/>
</dbReference>
<dbReference type="InterPro" id="IPR012349">
    <property type="entry name" value="Split_barrel_FMN-bd"/>
</dbReference>
<dbReference type="Pfam" id="PF13410">
    <property type="entry name" value="GST_C_2"/>
    <property type="match status" value="1"/>
</dbReference>
<dbReference type="InterPro" id="IPR001715">
    <property type="entry name" value="CH_dom"/>
</dbReference>
<dbReference type="SUPFAM" id="SSF52833">
    <property type="entry name" value="Thioredoxin-like"/>
    <property type="match status" value="1"/>
</dbReference>
<dbReference type="SFLD" id="SFLDG00358">
    <property type="entry name" value="Main_(cytGST)"/>
    <property type="match status" value="1"/>
</dbReference>
<dbReference type="EMBL" id="JAAABM010000001">
    <property type="protein sequence ID" value="KAF7681842.1"/>
    <property type="molecule type" value="Genomic_DNA"/>
</dbReference>
<evidence type="ECO:0000259" key="2">
    <source>
        <dbReference type="PROSITE" id="PS50021"/>
    </source>
</evidence>
<dbReference type="InterPro" id="IPR036249">
    <property type="entry name" value="Thioredoxin-like_sf"/>
</dbReference>
<dbReference type="SUPFAM" id="SSF50475">
    <property type="entry name" value="FMN-binding split barrel"/>
    <property type="match status" value="1"/>
</dbReference>
<feature type="domain" description="GST C-terminal" evidence="4">
    <location>
        <begin position="387"/>
        <end position="518"/>
    </location>
</feature>
<evidence type="ECO:0000256" key="1">
    <source>
        <dbReference type="SAM" id="MobiDB-lite"/>
    </source>
</evidence>
<feature type="region of interest" description="Disordered" evidence="1">
    <location>
        <begin position="703"/>
        <end position="731"/>
    </location>
</feature>
<dbReference type="PROSITE" id="PS50404">
    <property type="entry name" value="GST_NTER"/>
    <property type="match status" value="1"/>
</dbReference>
<dbReference type="SMART" id="SM00015">
    <property type="entry name" value="IQ"/>
    <property type="match status" value="3"/>
</dbReference>
<dbReference type="GO" id="GO:0005737">
    <property type="term" value="C:cytoplasm"/>
    <property type="evidence" value="ECO:0007669"/>
    <property type="project" value="TreeGrafter"/>
</dbReference>
<comment type="caution">
    <text evidence="5">The sequence shown here is derived from an EMBL/GenBank/DDBJ whole genome shotgun (WGS) entry which is preliminary data.</text>
</comment>
<feature type="compositionally biased region" description="Low complexity" evidence="1">
    <location>
        <begin position="935"/>
        <end position="950"/>
    </location>
</feature>
<dbReference type="Gene3D" id="2.30.110.10">
    <property type="entry name" value="Electron Transport, Fmn-binding Protein, Chain A"/>
    <property type="match status" value="1"/>
</dbReference>
<dbReference type="RefSeq" id="XP_038791721.1">
    <property type="nucleotide sequence ID" value="XM_038925865.1"/>
</dbReference>
<dbReference type="Pfam" id="PF00612">
    <property type="entry name" value="IQ"/>
    <property type="match status" value="1"/>
</dbReference>
<dbReference type="PANTHER" id="PTHR43968">
    <property type="match status" value="1"/>
</dbReference>
<dbReference type="InterPro" id="IPR004045">
    <property type="entry name" value="Glutathione_S-Trfase_N"/>
</dbReference>
<proteinExistence type="predicted"/>
<dbReference type="PROSITE" id="PS50096">
    <property type="entry name" value="IQ"/>
    <property type="match status" value="2"/>
</dbReference>
<dbReference type="CDD" id="cd00570">
    <property type="entry name" value="GST_N_family"/>
    <property type="match status" value="1"/>
</dbReference>
<feature type="domain" description="Calponin-homology (CH)" evidence="2">
    <location>
        <begin position="1252"/>
        <end position="1406"/>
    </location>
</feature>
<dbReference type="InterPro" id="IPR038725">
    <property type="entry name" value="YdaG_split_barrel_FMN-bd"/>
</dbReference>
<gene>
    <name evidence="5" type="ORF">GT037_000818</name>
</gene>
<dbReference type="Pfam" id="PF16242">
    <property type="entry name" value="Pyrid_ox_like"/>
    <property type="match status" value="1"/>
</dbReference>
<evidence type="ECO:0000259" key="4">
    <source>
        <dbReference type="PROSITE" id="PS50405"/>
    </source>
</evidence>
<dbReference type="Pfam" id="PF00307">
    <property type="entry name" value="CH"/>
    <property type="match status" value="1"/>
</dbReference>
<dbReference type="Proteomes" id="UP000596902">
    <property type="component" value="Unassembled WGS sequence"/>
</dbReference>
<protein>
    <submittedName>
        <fullName evidence="5">Calmodulin-binding protein sha1</fullName>
    </submittedName>
</protein>
<evidence type="ECO:0000259" key="3">
    <source>
        <dbReference type="PROSITE" id="PS50404"/>
    </source>
</evidence>
<feature type="region of interest" description="Disordered" evidence="1">
    <location>
        <begin position="880"/>
        <end position="987"/>
    </location>
</feature>
<dbReference type="Gene3D" id="1.10.418.10">
    <property type="entry name" value="Calponin-like domain"/>
    <property type="match status" value="1"/>
</dbReference>
<dbReference type="CDD" id="cd21223">
    <property type="entry name" value="CH_ASPM_rpt1"/>
    <property type="match status" value="1"/>
</dbReference>
<reference evidence="5" key="1">
    <citation type="submission" date="2020-01" db="EMBL/GenBank/DDBJ databases">
        <authorList>
            <person name="Feng Z.H.Z."/>
        </authorList>
    </citation>
    <scope>NUCLEOTIDE SEQUENCE</scope>
    <source>
        <strain evidence="5">CBS107.38</strain>
    </source>
</reference>
<reference evidence="5" key="2">
    <citation type="submission" date="2020-08" db="EMBL/GenBank/DDBJ databases">
        <title>Draft Genome Sequence of Cumin Blight Pathogen Alternaria burnsii.</title>
        <authorList>
            <person name="Feng Z."/>
        </authorList>
    </citation>
    <scope>NUCLEOTIDE SEQUENCE</scope>
    <source>
        <strain evidence="5">CBS107.38</strain>
    </source>
</reference>
<dbReference type="InterPro" id="IPR036872">
    <property type="entry name" value="CH_dom_sf"/>
</dbReference>
<evidence type="ECO:0000313" key="6">
    <source>
        <dbReference type="Proteomes" id="UP000596902"/>
    </source>
</evidence>
<feature type="domain" description="GST N-terminal" evidence="3">
    <location>
        <begin position="302"/>
        <end position="380"/>
    </location>
</feature>
<dbReference type="Pfam" id="PF13409">
    <property type="entry name" value="GST_N_2"/>
    <property type="match status" value="1"/>
</dbReference>
<dbReference type="Gene3D" id="1.20.1050.10">
    <property type="match status" value="1"/>
</dbReference>
<accession>A0A8H7BLT2</accession>
<dbReference type="PROSITE" id="PS50021">
    <property type="entry name" value="CH"/>
    <property type="match status" value="1"/>
</dbReference>
<feature type="compositionally biased region" description="Basic and acidic residues" evidence="1">
    <location>
        <begin position="895"/>
        <end position="913"/>
    </location>
</feature>
<dbReference type="SFLD" id="SFLDS00019">
    <property type="entry name" value="Glutathione_Transferase_(cytos"/>
    <property type="match status" value="1"/>
</dbReference>
<dbReference type="PROSITE" id="PS50405">
    <property type="entry name" value="GST_CTER"/>
    <property type="match status" value="1"/>
</dbReference>
<sequence>MSSASRLLVRSARIVLPRTQFTARISTPAKITTPRYFSTTHIFQMPDQLKASEVNSKTDPSVAKQYDDETPKDQQIKQFFEMVDGKKICMLNTYRNGVGPVGRSMALARRDGPDFLFLANAHSQKFNDLDQNKEVQISFQDLKTQEWASITGTATTTDNSDPRIKEVWSRGAAAWFGDLGDGKHTGGPEDPRMTLIEIKSKYVSYYVTEVGLLGYAKEIIAANVTGGVANTGKLRELKEADLEKARSMCLGVSTVPTNTLKFRTVHRPNQVTIMGKDHPDADLHPEATGLASATVKAHAAECPLKLYSGWFCPFVQRVWIALEEKGIQYQYIEVNPYHKPKSLLDLNPRGLVPTLQYQDKPLYESTVLCEFLEEAYPQHTPHLMPTDAYERARTRIWTDYVGSRIIPAYHRFLQHQGDGLEEKQKDFLNHLKEFTREMDAEGPFFSGKDFQLIDIVIAPWANRLWVFDHFKGGSGIPDEGKGGEDEEVWKRFRKWLSAVENRRSVKETLSERQHYLPIYQRYAEDRAQSEAAKAIRAGRGIPLGKSFGRFLGVVARSTPLMLNSLERGSLTISTSPPANMYGYTAGTPCPAPYSSTSSYYSGYGSHYAPAYYDENNTTANLEYTTELKPARHAKPRRPMRNTHKPAFNPSLDIFEDVAQEEAQQQAEFGVKRRSRASVVPAAARTKKSTILAHPAQRIPKPVAPVQEPHHEKPHRRRVSQVPTEKHASDANATVQLQEHVLERKELKKQAPNKDLRRRTIYIPSDDTSVFTIHPGQPTHAPRNVRETSPDIGLDLVTLSEEEGNNLMPALKRDKKAPRKSLAAPPKRGPLSTTSRSSQSSSFSSDIVGSGGGKENMPPGIEAVEKKKIGTHIEINFTKADAKKPVAKAPKVHFSAPKEPERTLHTKKRPEGSQKRPRSHVAQDDVPAKALKARADGTASAASSRASLRTTIKTERAKLAKAKRAPLSSSPFHTDKSPPTALRRQKTGSVASSITMLHEVGQRPQSQEKYPVLQEDLAQPELYEDNWLTYQEVAITQLLNSVFDSASRDPTDEQSPEDMRKKMLAIYHDPAIPSLHKRLQASLQFGALSIPKDLLAQTLRLKDDVGLRKKFLSLWTKSYDLNALRAAAETIVGRQITTPCRLSTGSTCSDDGSRQYRAERRAIESFLSAFLIKNEDAVRVKSGGGSIASLTRSDDDFGSQGWSWRRTALRSLMLILILDQAKTTDALSGCLFQTTSPYKTSVEVLHQLSKMLLPSHGDITRPLNHLNYKVEHVQYPLQEYTYQIDNIAIDLRDGIALTRLVELLLYPSTTHTTQQEDTVTLSLPTGELLNSSLDSSQKGIWVLSQHLKYPAIGRPQKVYNVQIALAALSHVTGMPSAAVSGIKAEDIVDGHREKTLSLLWSLVGKCGLGSLVDWPQLVKETERFRNQWYRARGSYEGQVLDSDNEEDGATELDGMAYHKRLLLSWSRSVVRLHGLRVANLTTSFADPKVLEAIVDTYLPSNLTISTEGNERLGLATKLKAVGCSASFIALFTPQHSTARSIPSRDFTLLTLSFLASRLLPLARTHRAASTIQSTFRRFLVRRQVSTRIQAMKIAHNCAVVAQARQKMVDAAIVIQRRWKAIQDARNKQLESDVLAFQALARGWAIRRWVRRITAGRVGGKEKVRRVRGGW</sequence>
<dbReference type="InterPro" id="IPR040079">
    <property type="entry name" value="Glutathione_S-Trfase"/>
</dbReference>
<name>A0A8H7BLT2_9PLEO</name>
<organism evidence="5 6">
    <name type="scientific">Alternaria burnsii</name>
    <dbReference type="NCBI Taxonomy" id="1187904"/>
    <lineage>
        <taxon>Eukaryota</taxon>
        <taxon>Fungi</taxon>
        <taxon>Dikarya</taxon>
        <taxon>Ascomycota</taxon>
        <taxon>Pezizomycotina</taxon>
        <taxon>Dothideomycetes</taxon>
        <taxon>Pleosporomycetidae</taxon>
        <taxon>Pleosporales</taxon>
        <taxon>Pleosporineae</taxon>
        <taxon>Pleosporaceae</taxon>
        <taxon>Alternaria</taxon>
        <taxon>Alternaria sect. Alternaria</taxon>
    </lineage>
</organism>
<dbReference type="InterPro" id="IPR000048">
    <property type="entry name" value="IQ_motif_EF-hand-BS"/>
</dbReference>
<dbReference type="InterPro" id="IPR036282">
    <property type="entry name" value="Glutathione-S-Trfase_C_sf"/>
</dbReference>
<dbReference type="SUPFAM" id="SSF47576">
    <property type="entry name" value="Calponin-homology domain, CH-domain"/>
    <property type="match status" value="1"/>
</dbReference>
<dbReference type="PANTHER" id="PTHR43968:SF13">
    <property type="entry name" value="GLUTATHIONE TRANSFERASE OMEGA-1"/>
    <property type="match status" value="1"/>
</dbReference>
<feature type="compositionally biased region" description="Low complexity" evidence="1">
    <location>
        <begin position="828"/>
        <end position="847"/>
    </location>
</feature>
<dbReference type="InterPro" id="IPR050983">
    <property type="entry name" value="GST_Omega/HSP26"/>
</dbReference>